<dbReference type="PANTHER" id="PTHR12176">
    <property type="entry name" value="SAM-DEPENDENT METHYLTRANSFERASE SUPERFAMILY PROTEIN"/>
    <property type="match status" value="1"/>
</dbReference>
<name>I7LTA0_TETTS</name>
<dbReference type="Pfam" id="PF08241">
    <property type="entry name" value="Methyltransf_11"/>
    <property type="match status" value="1"/>
</dbReference>
<sequence length="360" mass="42531">MPNYGTKNYWEKRYKKQKNTVFEWLENYQDLKEIINESCQKDGIILNLGCGNSVIQEEMYDDGYKNIYNIDISEECIKQMDSRKGNRPELIYEVMDCTELKYEDEKFDFVIDKSTIDALLCGDYSYLNVAKMMSEVQRVLKPNGVYLIVSYGEPYNRTFHFERNHIDFTYTVKALPPKGTSKQDFQNQYKAIKNFEFQYIKYYLNTILKFIILICFYFLNALDAQDGSGQKQNPHYAYILKKGPNAQQKYENNYEEVILELIEEEKEALKLYGASKDQDSGDEDSQSDEEKQLEEGEDSQEECEDKQLSSQQNTDDQSKEEEINELKLESFETKDKQQDERECKNLEIGNEQKFEELKLN</sequence>
<dbReference type="FunFam" id="3.40.50.150:FF:000217">
    <property type="entry name" value="Methyltransferase protein 13"/>
    <property type="match status" value="1"/>
</dbReference>
<dbReference type="SUPFAM" id="SSF53335">
    <property type="entry name" value="S-adenosyl-L-methionine-dependent methyltransferases"/>
    <property type="match status" value="1"/>
</dbReference>
<evidence type="ECO:0000256" key="5">
    <source>
        <dbReference type="SAM" id="Phobius"/>
    </source>
</evidence>
<feature type="compositionally biased region" description="Basic and acidic residues" evidence="4">
    <location>
        <begin position="316"/>
        <end position="344"/>
    </location>
</feature>
<dbReference type="eggNOG" id="KOG2352">
    <property type="taxonomic scope" value="Eukaryota"/>
</dbReference>
<keyword evidence="5" id="KW-1133">Transmembrane helix</keyword>
<protein>
    <submittedName>
        <fullName evidence="7">Methyltransferase domain protein</fullName>
    </submittedName>
</protein>
<dbReference type="InterPro" id="IPR051419">
    <property type="entry name" value="Lys/N-term_MeTrsfase_sf"/>
</dbReference>
<evidence type="ECO:0000313" key="8">
    <source>
        <dbReference type="Proteomes" id="UP000009168"/>
    </source>
</evidence>
<comment type="similarity">
    <text evidence="1">Belongs to the methyltransferase superfamily.</text>
</comment>
<dbReference type="CDD" id="cd02440">
    <property type="entry name" value="AdoMet_MTases"/>
    <property type="match status" value="1"/>
</dbReference>
<dbReference type="AlphaFoldDB" id="I7LTA0"/>
<dbReference type="GO" id="GO:0008757">
    <property type="term" value="F:S-adenosylmethionine-dependent methyltransferase activity"/>
    <property type="evidence" value="ECO:0007669"/>
    <property type="project" value="InterPro"/>
</dbReference>
<organism evidence="7 8">
    <name type="scientific">Tetrahymena thermophila (strain SB210)</name>
    <dbReference type="NCBI Taxonomy" id="312017"/>
    <lineage>
        <taxon>Eukaryota</taxon>
        <taxon>Sar</taxon>
        <taxon>Alveolata</taxon>
        <taxon>Ciliophora</taxon>
        <taxon>Intramacronucleata</taxon>
        <taxon>Oligohymenophorea</taxon>
        <taxon>Hymenostomatida</taxon>
        <taxon>Tetrahymenina</taxon>
        <taxon>Tetrahymenidae</taxon>
        <taxon>Tetrahymena</taxon>
    </lineage>
</organism>
<keyword evidence="5" id="KW-0812">Transmembrane</keyword>
<dbReference type="InterPro" id="IPR013216">
    <property type="entry name" value="Methyltransf_11"/>
</dbReference>
<dbReference type="Gene3D" id="3.40.50.150">
    <property type="entry name" value="Vaccinia Virus protein VP39"/>
    <property type="match status" value="1"/>
</dbReference>
<dbReference type="GeneID" id="7839374"/>
<accession>I7LTA0</accession>
<dbReference type="HOGENOM" id="CLU_065920_0_0_1"/>
<dbReference type="OMA" id="GCNWKIV"/>
<feature type="domain" description="Methyltransferase type 11" evidence="6">
    <location>
        <begin position="46"/>
        <end position="148"/>
    </location>
</feature>
<gene>
    <name evidence="7" type="ORF">TTHERM_00600600</name>
</gene>
<dbReference type="OrthoDB" id="411785at2759"/>
<feature type="transmembrane region" description="Helical" evidence="5">
    <location>
        <begin position="202"/>
        <end position="222"/>
    </location>
</feature>
<keyword evidence="2 7" id="KW-0489">Methyltransferase</keyword>
<keyword evidence="3" id="KW-0808">Transferase</keyword>
<proteinExistence type="inferred from homology"/>
<evidence type="ECO:0000256" key="3">
    <source>
        <dbReference type="ARBA" id="ARBA00022679"/>
    </source>
</evidence>
<dbReference type="GO" id="GO:0032259">
    <property type="term" value="P:methylation"/>
    <property type="evidence" value="ECO:0007669"/>
    <property type="project" value="UniProtKB-KW"/>
</dbReference>
<dbReference type="InterPro" id="IPR029063">
    <property type="entry name" value="SAM-dependent_MTases_sf"/>
</dbReference>
<dbReference type="RefSeq" id="XP_001032531.1">
    <property type="nucleotide sequence ID" value="XM_001032531.1"/>
</dbReference>
<feature type="region of interest" description="Disordered" evidence="4">
    <location>
        <begin position="274"/>
        <end position="344"/>
    </location>
</feature>
<dbReference type="InParanoid" id="I7LTA0"/>
<dbReference type="Proteomes" id="UP000009168">
    <property type="component" value="Unassembled WGS sequence"/>
</dbReference>
<evidence type="ECO:0000256" key="4">
    <source>
        <dbReference type="SAM" id="MobiDB-lite"/>
    </source>
</evidence>
<evidence type="ECO:0000256" key="1">
    <source>
        <dbReference type="ARBA" id="ARBA00008361"/>
    </source>
</evidence>
<evidence type="ECO:0000259" key="6">
    <source>
        <dbReference type="Pfam" id="PF08241"/>
    </source>
</evidence>
<reference evidence="8" key="1">
    <citation type="journal article" date="2006" name="PLoS Biol.">
        <title>Macronuclear genome sequence of the ciliate Tetrahymena thermophila, a model eukaryote.</title>
        <authorList>
            <person name="Eisen J.A."/>
            <person name="Coyne R.S."/>
            <person name="Wu M."/>
            <person name="Wu D."/>
            <person name="Thiagarajan M."/>
            <person name="Wortman J.R."/>
            <person name="Badger J.H."/>
            <person name="Ren Q."/>
            <person name="Amedeo P."/>
            <person name="Jones K.M."/>
            <person name="Tallon L.J."/>
            <person name="Delcher A.L."/>
            <person name="Salzberg S.L."/>
            <person name="Silva J.C."/>
            <person name="Haas B.J."/>
            <person name="Majoros W.H."/>
            <person name="Farzad M."/>
            <person name="Carlton J.M."/>
            <person name="Smith R.K. Jr."/>
            <person name="Garg J."/>
            <person name="Pearlman R.E."/>
            <person name="Karrer K.M."/>
            <person name="Sun L."/>
            <person name="Manning G."/>
            <person name="Elde N.C."/>
            <person name="Turkewitz A.P."/>
            <person name="Asai D.J."/>
            <person name="Wilkes D.E."/>
            <person name="Wang Y."/>
            <person name="Cai H."/>
            <person name="Collins K."/>
            <person name="Stewart B.A."/>
            <person name="Lee S.R."/>
            <person name="Wilamowska K."/>
            <person name="Weinberg Z."/>
            <person name="Ruzzo W.L."/>
            <person name="Wloga D."/>
            <person name="Gaertig J."/>
            <person name="Frankel J."/>
            <person name="Tsao C.-C."/>
            <person name="Gorovsky M.A."/>
            <person name="Keeling P.J."/>
            <person name="Waller R.F."/>
            <person name="Patron N.J."/>
            <person name="Cherry J.M."/>
            <person name="Stover N.A."/>
            <person name="Krieger C.J."/>
            <person name="del Toro C."/>
            <person name="Ryder H.F."/>
            <person name="Williamson S.C."/>
            <person name="Barbeau R.A."/>
            <person name="Hamilton E.P."/>
            <person name="Orias E."/>
        </authorList>
    </citation>
    <scope>NUCLEOTIDE SEQUENCE [LARGE SCALE GENOMIC DNA]</scope>
    <source>
        <strain evidence="8">SB210</strain>
    </source>
</reference>
<keyword evidence="5" id="KW-0472">Membrane</keyword>
<dbReference type="PANTHER" id="PTHR12176:SF79">
    <property type="entry name" value="METHYLTRANSFERASE TYPE 11 DOMAIN-CONTAINING PROTEIN"/>
    <property type="match status" value="1"/>
</dbReference>
<evidence type="ECO:0000313" key="7">
    <source>
        <dbReference type="EMBL" id="EAR84868.1"/>
    </source>
</evidence>
<dbReference type="KEGG" id="tet:TTHERM_00600600"/>
<evidence type="ECO:0000256" key="2">
    <source>
        <dbReference type="ARBA" id="ARBA00022603"/>
    </source>
</evidence>
<keyword evidence="8" id="KW-1185">Reference proteome</keyword>
<feature type="compositionally biased region" description="Acidic residues" evidence="4">
    <location>
        <begin position="295"/>
        <end position="304"/>
    </location>
</feature>
<dbReference type="EMBL" id="GG662620">
    <property type="protein sequence ID" value="EAR84868.1"/>
    <property type="molecule type" value="Genomic_DNA"/>
</dbReference>